<accession>A0A8B6C681</accession>
<name>A0A8B6C681_MYTGA</name>
<dbReference type="Proteomes" id="UP000596742">
    <property type="component" value="Unassembled WGS sequence"/>
</dbReference>
<comment type="caution">
    <text evidence="1">The sequence shown here is derived from an EMBL/GenBank/DDBJ whole genome shotgun (WGS) entry which is preliminary data.</text>
</comment>
<proteinExistence type="predicted"/>
<dbReference type="AlphaFoldDB" id="A0A8B6C681"/>
<reference evidence="1" key="1">
    <citation type="submission" date="2018-11" db="EMBL/GenBank/DDBJ databases">
        <authorList>
            <person name="Alioto T."/>
            <person name="Alioto T."/>
        </authorList>
    </citation>
    <scope>NUCLEOTIDE SEQUENCE</scope>
</reference>
<evidence type="ECO:0000313" key="1">
    <source>
        <dbReference type="EMBL" id="VDH99613.1"/>
    </source>
</evidence>
<gene>
    <name evidence="1" type="ORF">MGAL_10B038536</name>
</gene>
<keyword evidence="2" id="KW-1185">Reference proteome</keyword>
<evidence type="ECO:0000313" key="2">
    <source>
        <dbReference type="Proteomes" id="UP000596742"/>
    </source>
</evidence>
<sequence>MEAFHLSLSAAACCASPHVLHPNSVLSISTNRLQVSIVFLHFLVVSMSRRFYNHSMGPSSGCELSNALVHPQDVTYPTPSPVLNGVGYAAHVGFL</sequence>
<dbReference type="EMBL" id="UYJE01001157">
    <property type="protein sequence ID" value="VDH99613.1"/>
    <property type="molecule type" value="Genomic_DNA"/>
</dbReference>
<organism evidence="1 2">
    <name type="scientific">Mytilus galloprovincialis</name>
    <name type="common">Mediterranean mussel</name>
    <dbReference type="NCBI Taxonomy" id="29158"/>
    <lineage>
        <taxon>Eukaryota</taxon>
        <taxon>Metazoa</taxon>
        <taxon>Spiralia</taxon>
        <taxon>Lophotrochozoa</taxon>
        <taxon>Mollusca</taxon>
        <taxon>Bivalvia</taxon>
        <taxon>Autobranchia</taxon>
        <taxon>Pteriomorphia</taxon>
        <taxon>Mytilida</taxon>
        <taxon>Mytiloidea</taxon>
        <taxon>Mytilidae</taxon>
        <taxon>Mytilinae</taxon>
        <taxon>Mytilus</taxon>
    </lineage>
</organism>
<protein>
    <submittedName>
        <fullName evidence="1">Uncharacterized protein</fullName>
    </submittedName>
</protein>